<comment type="subcellular location">
    <subcellularLocation>
        <location evidence="1 14">Cell membrane</location>
        <topology evidence="1 14">Multi-pass membrane protein</topology>
    </subcellularLocation>
</comment>
<evidence type="ECO:0000313" key="16">
    <source>
        <dbReference type="Proteomes" id="UP000515156"/>
    </source>
</evidence>
<keyword evidence="9" id="KW-1015">Disulfide bond</keyword>
<dbReference type="PROSITE" id="PS50262">
    <property type="entry name" value="G_PROTEIN_RECEP_F1_2"/>
    <property type="match status" value="1"/>
</dbReference>
<dbReference type="KEGG" id="muo:115457204"/>
<evidence type="ECO:0000256" key="6">
    <source>
        <dbReference type="ARBA" id="ARBA00022989"/>
    </source>
</evidence>
<evidence type="ECO:0000256" key="5">
    <source>
        <dbReference type="ARBA" id="ARBA00022725"/>
    </source>
</evidence>
<evidence type="ECO:0000256" key="2">
    <source>
        <dbReference type="ARBA" id="ARBA00022475"/>
    </source>
</evidence>
<dbReference type="FunCoup" id="A0A6P7WQ37">
    <property type="interactions" value="414"/>
</dbReference>
<feature type="transmembrane region" description="Helical" evidence="14">
    <location>
        <begin position="238"/>
        <end position="260"/>
    </location>
</feature>
<organism evidence="16 17">
    <name type="scientific">Microcaecilia unicolor</name>
    <dbReference type="NCBI Taxonomy" id="1415580"/>
    <lineage>
        <taxon>Eukaryota</taxon>
        <taxon>Metazoa</taxon>
        <taxon>Chordata</taxon>
        <taxon>Craniata</taxon>
        <taxon>Vertebrata</taxon>
        <taxon>Euteleostomi</taxon>
        <taxon>Amphibia</taxon>
        <taxon>Gymnophiona</taxon>
        <taxon>Siphonopidae</taxon>
        <taxon>Microcaecilia</taxon>
    </lineage>
</organism>
<dbReference type="PRINTS" id="PR00245">
    <property type="entry name" value="OLFACTORYR"/>
</dbReference>
<dbReference type="InterPro" id="IPR017452">
    <property type="entry name" value="GPCR_Rhodpsn_7TM"/>
</dbReference>
<feature type="transmembrane region" description="Helical" evidence="14">
    <location>
        <begin position="200"/>
        <end position="226"/>
    </location>
</feature>
<keyword evidence="4 13" id="KW-0812">Transmembrane</keyword>
<name>A0A6P7WQ37_9AMPH</name>
<comment type="similarity">
    <text evidence="13">Belongs to the G-protein coupled receptor 1 family.</text>
</comment>
<dbReference type="PANTHER" id="PTHR24242">
    <property type="entry name" value="G-PROTEIN COUPLED RECEPTOR"/>
    <property type="match status" value="1"/>
</dbReference>
<proteinExistence type="inferred from homology"/>
<evidence type="ECO:0000256" key="12">
    <source>
        <dbReference type="ARBA" id="ARBA00023224"/>
    </source>
</evidence>
<dbReference type="GeneID" id="115457204"/>
<dbReference type="FunFam" id="1.20.1070.10:FF:000001">
    <property type="entry name" value="Olfactory receptor"/>
    <property type="match status" value="1"/>
</dbReference>
<dbReference type="CDD" id="cd15224">
    <property type="entry name" value="7tmA_OR6B-like"/>
    <property type="match status" value="1"/>
</dbReference>
<feature type="transmembrane region" description="Helical" evidence="14">
    <location>
        <begin position="60"/>
        <end position="81"/>
    </location>
</feature>
<keyword evidence="7 13" id="KW-0297">G-protein coupled receptor</keyword>
<keyword evidence="16" id="KW-1185">Reference proteome</keyword>
<keyword evidence="6 14" id="KW-1133">Transmembrane helix</keyword>
<sequence>MEQRNETIVTEFILRGFPTTLRVQITLFIVFLFAYVFTVVENMVIILMITLNRKLHKPMYFFLANLSFMEMSYITVTIPNLLANLASEKKIISFSGCMTQLFFFISLMSCECVLLAVMAFDRYVAICYPLRYSTIMSSTLCIELAAVAWISGFAITMIKISFISRLSFCGVNVINHFFCDISPVLNLACMDMSLAELVDFILALVILLTPLTVTVVSYIAIVAAILKIPSTTGRKKAFSTCASHLTVVTIFYSATLYIYARPKKISAFDINKLISVLYAVITPVINPIIYCLRNKEVKDVLRNSRYCTIIIPRKTDNN</sequence>
<evidence type="ECO:0000259" key="15">
    <source>
        <dbReference type="PROSITE" id="PS50262"/>
    </source>
</evidence>
<keyword evidence="12 13" id="KW-0807">Transducer</keyword>
<evidence type="ECO:0000256" key="11">
    <source>
        <dbReference type="ARBA" id="ARBA00023180"/>
    </source>
</evidence>
<dbReference type="SUPFAM" id="SSF81321">
    <property type="entry name" value="Family A G protein-coupled receptor-like"/>
    <property type="match status" value="1"/>
</dbReference>
<dbReference type="GO" id="GO:0004930">
    <property type="term" value="F:G protein-coupled receptor activity"/>
    <property type="evidence" value="ECO:0007669"/>
    <property type="project" value="UniProtKB-KW"/>
</dbReference>
<evidence type="ECO:0000256" key="3">
    <source>
        <dbReference type="ARBA" id="ARBA00022606"/>
    </source>
</evidence>
<evidence type="ECO:0000256" key="14">
    <source>
        <dbReference type="RuleBase" id="RU363047"/>
    </source>
</evidence>
<dbReference type="Pfam" id="PF13853">
    <property type="entry name" value="7tm_4"/>
    <property type="match status" value="1"/>
</dbReference>
<keyword evidence="5 14" id="KW-0552">Olfaction</keyword>
<evidence type="ECO:0000256" key="10">
    <source>
        <dbReference type="ARBA" id="ARBA00023170"/>
    </source>
</evidence>
<dbReference type="RefSeq" id="XP_030042488.1">
    <property type="nucleotide sequence ID" value="XM_030186628.1"/>
</dbReference>
<feature type="transmembrane region" description="Helical" evidence="14">
    <location>
        <begin position="272"/>
        <end position="292"/>
    </location>
</feature>
<feature type="transmembrane region" description="Helical" evidence="14">
    <location>
        <begin position="132"/>
        <end position="158"/>
    </location>
</feature>
<dbReference type="OrthoDB" id="9447100at2759"/>
<dbReference type="InterPro" id="IPR000725">
    <property type="entry name" value="Olfact_rcpt"/>
</dbReference>
<dbReference type="Gene3D" id="1.20.1070.10">
    <property type="entry name" value="Rhodopsin 7-helix transmembrane proteins"/>
    <property type="match status" value="1"/>
</dbReference>
<evidence type="ECO:0000256" key="7">
    <source>
        <dbReference type="ARBA" id="ARBA00023040"/>
    </source>
</evidence>
<reference evidence="17" key="1">
    <citation type="submission" date="2025-08" db="UniProtKB">
        <authorList>
            <consortium name="RefSeq"/>
        </authorList>
    </citation>
    <scope>IDENTIFICATION</scope>
</reference>
<dbReference type="PROSITE" id="PS00237">
    <property type="entry name" value="G_PROTEIN_RECEP_F1_1"/>
    <property type="match status" value="1"/>
</dbReference>
<keyword evidence="3 14" id="KW-0716">Sensory transduction</keyword>
<feature type="domain" description="G-protein coupled receptors family 1 profile" evidence="15">
    <location>
        <begin position="41"/>
        <end position="290"/>
    </location>
</feature>
<evidence type="ECO:0000313" key="17">
    <source>
        <dbReference type="RefSeq" id="XP_030042488.1"/>
    </source>
</evidence>
<dbReference type="InParanoid" id="A0A6P7WQ37"/>
<evidence type="ECO:0000256" key="9">
    <source>
        <dbReference type="ARBA" id="ARBA00023157"/>
    </source>
</evidence>
<dbReference type="AlphaFoldDB" id="A0A6P7WQ37"/>
<evidence type="ECO:0000256" key="13">
    <source>
        <dbReference type="RuleBase" id="RU000688"/>
    </source>
</evidence>
<dbReference type="GO" id="GO:0005886">
    <property type="term" value="C:plasma membrane"/>
    <property type="evidence" value="ECO:0007669"/>
    <property type="project" value="UniProtKB-SubCell"/>
</dbReference>
<evidence type="ECO:0000256" key="4">
    <source>
        <dbReference type="ARBA" id="ARBA00022692"/>
    </source>
</evidence>
<evidence type="ECO:0000256" key="8">
    <source>
        <dbReference type="ARBA" id="ARBA00023136"/>
    </source>
</evidence>
<dbReference type="InterPro" id="IPR000276">
    <property type="entry name" value="GPCR_Rhodpsn"/>
</dbReference>
<accession>A0A6P7WQ37</accession>
<keyword evidence="11" id="KW-0325">Glycoprotein</keyword>
<dbReference type="InterPro" id="IPR050939">
    <property type="entry name" value="Olfactory_GPCR1"/>
</dbReference>
<keyword evidence="8 14" id="KW-0472">Membrane</keyword>
<evidence type="ECO:0000256" key="1">
    <source>
        <dbReference type="ARBA" id="ARBA00004651"/>
    </source>
</evidence>
<keyword evidence="10 13" id="KW-0675">Receptor</keyword>
<dbReference type="PRINTS" id="PR00237">
    <property type="entry name" value="GPCRRHODOPSN"/>
</dbReference>
<dbReference type="PANTHER" id="PTHR24242:SF359">
    <property type="entry name" value="ODORANT RECEPTOR-RELATED"/>
    <property type="match status" value="1"/>
</dbReference>
<dbReference type="Proteomes" id="UP000515156">
    <property type="component" value="Chromosome 14"/>
</dbReference>
<protein>
    <recommendedName>
        <fullName evidence="14">Olfactory receptor</fullName>
    </recommendedName>
</protein>
<feature type="transmembrane region" description="Helical" evidence="14">
    <location>
        <begin position="101"/>
        <end position="120"/>
    </location>
</feature>
<feature type="transmembrane region" description="Helical" evidence="14">
    <location>
        <begin position="25"/>
        <end position="48"/>
    </location>
</feature>
<keyword evidence="2 14" id="KW-1003">Cell membrane</keyword>
<gene>
    <name evidence="17" type="primary">LOC115457204</name>
</gene>
<dbReference type="GO" id="GO:0004984">
    <property type="term" value="F:olfactory receptor activity"/>
    <property type="evidence" value="ECO:0007669"/>
    <property type="project" value="InterPro"/>
</dbReference>